<sequence length="110" mass="12492">MSGYILLVQWQASASWFLQNFGSSSADLAVATLYRNRRSIGNKLRTRSSTAQLILVPPQESTFLPPVPQSVTETRRSGEIWSRSNNHFNRQGIMEFEADPSYSSYTLEEM</sequence>
<protein>
    <submittedName>
        <fullName evidence="1">Uncharacterized protein</fullName>
    </submittedName>
</protein>
<organism evidence="1 2">
    <name type="scientific">Rhynchophorus ferrugineus</name>
    <name type="common">Red palm weevil</name>
    <name type="synonym">Curculio ferrugineus</name>
    <dbReference type="NCBI Taxonomy" id="354439"/>
    <lineage>
        <taxon>Eukaryota</taxon>
        <taxon>Metazoa</taxon>
        <taxon>Ecdysozoa</taxon>
        <taxon>Arthropoda</taxon>
        <taxon>Hexapoda</taxon>
        <taxon>Insecta</taxon>
        <taxon>Pterygota</taxon>
        <taxon>Neoptera</taxon>
        <taxon>Endopterygota</taxon>
        <taxon>Coleoptera</taxon>
        <taxon>Polyphaga</taxon>
        <taxon>Cucujiformia</taxon>
        <taxon>Curculionidae</taxon>
        <taxon>Dryophthorinae</taxon>
        <taxon>Rhynchophorus</taxon>
    </lineage>
</organism>
<reference evidence="1" key="1">
    <citation type="submission" date="2020-08" db="EMBL/GenBank/DDBJ databases">
        <title>Genome sequencing and assembly of the red palm weevil Rhynchophorus ferrugineus.</title>
        <authorList>
            <person name="Dias G.B."/>
            <person name="Bergman C.M."/>
            <person name="Manee M."/>
        </authorList>
    </citation>
    <scope>NUCLEOTIDE SEQUENCE</scope>
    <source>
        <strain evidence="1">AA-2017</strain>
        <tissue evidence="1">Whole larva</tissue>
    </source>
</reference>
<name>A0A834I684_RHYFE</name>
<evidence type="ECO:0000313" key="2">
    <source>
        <dbReference type="Proteomes" id="UP000625711"/>
    </source>
</evidence>
<accession>A0A834I684</accession>
<gene>
    <name evidence="1" type="ORF">GWI33_012578</name>
</gene>
<evidence type="ECO:0000313" key="1">
    <source>
        <dbReference type="EMBL" id="KAF7274749.1"/>
    </source>
</evidence>
<dbReference type="AlphaFoldDB" id="A0A834I684"/>
<proteinExistence type="predicted"/>
<dbReference type="EMBL" id="JAACXV010012213">
    <property type="protein sequence ID" value="KAF7274749.1"/>
    <property type="molecule type" value="Genomic_DNA"/>
</dbReference>
<dbReference type="Proteomes" id="UP000625711">
    <property type="component" value="Unassembled WGS sequence"/>
</dbReference>
<comment type="caution">
    <text evidence="1">The sequence shown here is derived from an EMBL/GenBank/DDBJ whole genome shotgun (WGS) entry which is preliminary data.</text>
</comment>
<keyword evidence="2" id="KW-1185">Reference proteome</keyword>